<organism evidence="1">
    <name type="scientific">Lhasa Rhabd tick virus 1</name>
    <dbReference type="NCBI Taxonomy" id="2972334"/>
    <lineage>
        <taxon>Viruses</taxon>
        <taxon>Riboviria</taxon>
        <taxon>Orthornavirae</taxon>
        <taxon>Negarnaviricota</taxon>
        <taxon>Haploviricotina</taxon>
        <taxon>Monjiviricetes</taxon>
        <taxon>Mononegavirales</taxon>
        <taxon>Rhabdoviridae</taxon>
    </lineage>
</organism>
<sequence>MANRTFFLAATLCRLMNIGVSPEMFVVRPLFSPMPSNPCADVYCALRPAVHLGPLVPARLDLTPPGARTGAALVHIRKYKFDTLPLSSRPRICSEALITWRCEKWSILPTRHIEIRHGVSRTPQECLERDSGAAGVVASENIGLEEPMCPFFWTVEFQTGVKLLTTDVQIHRLLSPPSSRQTGPGGFEHCTPFSTGCRLQPGVIMNISNFMAAVTARRPVVTSVISTADSVLIPTEMEGVMTLETLMLTDLDLPYRLPSQSKDLRTFAVSDTEIWQCEILGYIDPATPVSVLTGTFWSVRLWSEPVLRIQDWSAQEISLLARNRLPPQSVKTSVHTDQPADREIICPCNQASLHQELAGSVIETAVIRFIHAQFNLSSSRPRFKMVSSPIHLGMLNTSPQCRSLNDKSWELCLDTSAFLICPVPRSLRNRGPRAGGTYSSGSLHIQGRFEHRAHECGGHCQLIRLSVELGVPVTAGAVLHSNSFPLDLKSDCTWVQPWGRFFRKETRVLIPRFSSSKCEHTVSSPVPSDQEITLLCSACLVGTLLVLTLVAMRAHALGSTLQGPRLPPSIGSQVKPKTRNRWTQVPTFKPVPGVLAKAVADTLF</sequence>
<dbReference type="EMBL" id="ON746532">
    <property type="protein sequence ID" value="UYL95614.1"/>
    <property type="molecule type" value="Viral_cRNA"/>
</dbReference>
<reference evidence="1" key="1">
    <citation type="submission" date="2022-05" db="EMBL/GenBank/DDBJ databases">
        <authorList>
            <person name="Cao W."/>
            <person name="Jia N."/>
            <person name="Lam T.T.-Y."/>
            <person name="Ni X."/>
            <person name="Liu J."/>
        </authorList>
    </citation>
    <scope>NUCLEOTIDE SEQUENCE</scope>
    <source>
        <strain evidence="1">TIGMIC 1</strain>
    </source>
</reference>
<name>A0A9E8A9P6_9RHAB</name>
<proteinExistence type="predicted"/>
<protein>
    <submittedName>
        <fullName evidence="1">Uncharacterized protein</fullName>
    </submittedName>
</protein>
<accession>A0A9E8A9P6</accession>
<evidence type="ECO:0000313" key="1">
    <source>
        <dbReference type="EMBL" id="UYL95614.1"/>
    </source>
</evidence>